<sequence length="301" mass="34756">MKNSILSFFIYAACVCFLNFRFSDDYSEFGITTRDVQERLWSGLQQNRLYVPYLPGAVKDACRAISPDQQTAAIQKLGGLVKSYYASEDFKKRYSNWLAKSFPQTETIVTEEKKAQIRESKIRSVQNVTPKSVEPVVDMQIQSGDTYKGMEAMIASMPVEQRADFKKQIDTGKQNAAFFRKIKPLLTSDFEEFKKQYAEHLAQEQITQEQERLVNNNKTNAEELEKWKNPKKILAAKLTEFLDKSKGVDFAAQTKEVNNRKKFVNAAYETKSDIWKFCYRMGKTPTATARTFAQQWLTELK</sequence>
<protein>
    <submittedName>
        <fullName evidence="1">Uncharacterized protein</fullName>
    </submittedName>
</protein>
<dbReference type="RefSeq" id="WP_215239550.1">
    <property type="nucleotide sequence ID" value="NZ_CAJRAF010000002.1"/>
</dbReference>
<dbReference type="EMBL" id="CAJRAF010000002">
    <property type="protein sequence ID" value="CAG5002915.1"/>
    <property type="molecule type" value="Genomic_DNA"/>
</dbReference>
<accession>A0A916JF96</accession>
<reference evidence="1" key="1">
    <citation type="submission" date="2021-04" db="EMBL/GenBank/DDBJ databases">
        <authorList>
            <person name="Rodrigo-Torres L."/>
            <person name="Arahal R. D."/>
            <person name="Lucena T."/>
        </authorList>
    </citation>
    <scope>NUCLEOTIDE SEQUENCE</scope>
    <source>
        <strain evidence="1">CECT 9275</strain>
    </source>
</reference>
<name>A0A916JF96_9BACT</name>
<evidence type="ECO:0000313" key="2">
    <source>
        <dbReference type="Proteomes" id="UP000680038"/>
    </source>
</evidence>
<comment type="caution">
    <text evidence="1">The sequence shown here is derived from an EMBL/GenBank/DDBJ whole genome shotgun (WGS) entry which is preliminary data.</text>
</comment>
<dbReference type="Proteomes" id="UP000680038">
    <property type="component" value="Unassembled WGS sequence"/>
</dbReference>
<keyword evidence="2" id="KW-1185">Reference proteome</keyword>
<gene>
    <name evidence="1" type="ORF">DYBT9275_02997</name>
</gene>
<evidence type="ECO:0000313" key="1">
    <source>
        <dbReference type="EMBL" id="CAG5002915.1"/>
    </source>
</evidence>
<proteinExistence type="predicted"/>
<dbReference type="AlphaFoldDB" id="A0A916JF96"/>
<organism evidence="1 2">
    <name type="scientific">Dyadobacter helix</name>
    <dbReference type="NCBI Taxonomy" id="2822344"/>
    <lineage>
        <taxon>Bacteria</taxon>
        <taxon>Pseudomonadati</taxon>
        <taxon>Bacteroidota</taxon>
        <taxon>Cytophagia</taxon>
        <taxon>Cytophagales</taxon>
        <taxon>Spirosomataceae</taxon>
        <taxon>Dyadobacter</taxon>
    </lineage>
</organism>